<dbReference type="SUPFAM" id="SSF48452">
    <property type="entry name" value="TPR-like"/>
    <property type="match status" value="1"/>
</dbReference>
<dbReference type="AlphaFoldDB" id="A0AAW9RJH8"/>
<dbReference type="InterPro" id="IPR019734">
    <property type="entry name" value="TPR_rpt"/>
</dbReference>
<feature type="repeat" description="TPR" evidence="3">
    <location>
        <begin position="471"/>
        <end position="504"/>
    </location>
</feature>
<dbReference type="PANTHER" id="PTHR44858:SF1">
    <property type="entry name" value="UDP-N-ACETYLGLUCOSAMINE--PEPTIDE N-ACETYLGLUCOSAMINYLTRANSFERASE SPINDLY-RELATED"/>
    <property type="match status" value="1"/>
</dbReference>
<dbReference type="Gene3D" id="1.25.40.10">
    <property type="entry name" value="Tetratricopeptide repeat domain"/>
    <property type="match status" value="1"/>
</dbReference>
<dbReference type="GO" id="GO:0009279">
    <property type="term" value="C:cell outer membrane"/>
    <property type="evidence" value="ECO:0007669"/>
    <property type="project" value="TreeGrafter"/>
</dbReference>
<dbReference type="EMBL" id="JAZHOG010000015">
    <property type="protein sequence ID" value="MEJ8569574.1"/>
    <property type="molecule type" value="Genomic_DNA"/>
</dbReference>
<dbReference type="InterPro" id="IPR011990">
    <property type="entry name" value="TPR-like_helical_dom_sf"/>
</dbReference>
<sequence>MSFFAELRRRNVFRVGIAYLVTAWLVAQIADVVLGVIGSPDWVMRTLVLVLALGFPFAVIFAWAFELTPEGIKREKDVDRAQSITHRTGRKLDFTIIGVLTIALAYFAIDKFVWQPSGAESVSGSPNAAAVEGQGETHSAASSIAVLPFVNMSEDASNEYFSDGISEEILNALARVRDLKVAGRTSSFAFKGQNQDLRQIGEALGVEHILEGSVRKYGNQIRITAQLIKVDDGFHLWSDTYDRELTDVFAIQDEISTAILAELKTRLIEGGAEEVAAARTSTEAYDLYLLAKQRMYERTGPTIESARELLDRAIAIDPGYAPAHAQRAIATLLLSEGAGTYGDIPQDRVIADAGRSIDRALEIDPELDEAWAARGLWHLQQPTGLRAGTTALEKALSINPGLIDASNWLHNTYMALGRPDEARRIIVGMAERDPLYRPGVRNVVNAYILFGEPERALAHLDRVRPLIPNDATLLSSEGAVRQAMGQKAEATRLIDRAVELQPSNSVARLTQTFAWLDTHQNERAAEDGYDFPRILGLVRVGRTEEATLLAYRRAEEIADVPTLFNVLNLTSRSPELVAYLEERWDTLESLERDFPPYGAFGHFMMLDAALAYSRAGNQARFDEALERVRDHHDRLIAMGVKNGVFFINEACHQALAGDLEASLGWLERAIDNGMVTSLRIADEWPWLEPLEGDPRYEAIQARMIEHLNDERAQLGLEPVST</sequence>
<evidence type="ECO:0000256" key="3">
    <source>
        <dbReference type="PROSITE-ProRule" id="PRU00339"/>
    </source>
</evidence>
<keyword evidence="2 3" id="KW-0802">TPR repeat</keyword>
<organism evidence="5 6">
    <name type="scientific">Elongatibacter sediminis</name>
    <dbReference type="NCBI Taxonomy" id="3119006"/>
    <lineage>
        <taxon>Bacteria</taxon>
        <taxon>Pseudomonadati</taxon>
        <taxon>Pseudomonadota</taxon>
        <taxon>Gammaproteobacteria</taxon>
        <taxon>Chromatiales</taxon>
        <taxon>Wenzhouxiangellaceae</taxon>
        <taxon>Elongatibacter</taxon>
    </lineage>
</organism>
<evidence type="ECO:0000256" key="4">
    <source>
        <dbReference type="SAM" id="Phobius"/>
    </source>
</evidence>
<feature type="transmembrane region" description="Helical" evidence="4">
    <location>
        <begin position="92"/>
        <end position="109"/>
    </location>
</feature>
<dbReference type="PANTHER" id="PTHR44858">
    <property type="entry name" value="TETRATRICOPEPTIDE REPEAT PROTEIN 6"/>
    <property type="match status" value="1"/>
</dbReference>
<reference evidence="5 6" key="1">
    <citation type="submission" date="2024-02" db="EMBL/GenBank/DDBJ databases">
        <title>A novel Wenzhouxiangellaceae bacterium, isolated from coastal sediments.</title>
        <authorList>
            <person name="Du Z.-J."/>
            <person name="Ye Y.-Q."/>
            <person name="Zhang X.-Y."/>
        </authorList>
    </citation>
    <scope>NUCLEOTIDE SEQUENCE [LARGE SCALE GENOMIC DNA]</scope>
    <source>
        <strain evidence="5 6">CH-27</strain>
    </source>
</reference>
<evidence type="ECO:0000256" key="1">
    <source>
        <dbReference type="ARBA" id="ARBA00022737"/>
    </source>
</evidence>
<dbReference type="RefSeq" id="WP_354696896.1">
    <property type="nucleotide sequence ID" value="NZ_JAZHOG010000015.1"/>
</dbReference>
<evidence type="ECO:0000256" key="2">
    <source>
        <dbReference type="ARBA" id="ARBA00022803"/>
    </source>
</evidence>
<proteinExistence type="predicted"/>
<comment type="caution">
    <text evidence="5">The sequence shown here is derived from an EMBL/GenBank/DDBJ whole genome shotgun (WGS) entry which is preliminary data.</text>
</comment>
<protein>
    <recommendedName>
        <fullName evidence="7">Tetratricopeptide repeat protein</fullName>
    </recommendedName>
</protein>
<name>A0AAW9RJH8_9GAMM</name>
<dbReference type="PROSITE" id="PS50005">
    <property type="entry name" value="TPR"/>
    <property type="match status" value="1"/>
</dbReference>
<dbReference type="Gene3D" id="3.40.50.10070">
    <property type="entry name" value="TolB, N-terminal domain"/>
    <property type="match status" value="1"/>
</dbReference>
<keyword evidence="6" id="KW-1185">Reference proteome</keyword>
<evidence type="ECO:0000313" key="5">
    <source>
        <dbReference type="EMBL" id="MEJ8569574.1"/>
    </source>
</evidence>
<feature type="transmembrane region" description="Helical" evidence="4">
    <location>
        <begin position="12"/>
        <end position="30"/>
    </location>
</feature>
<gene>
    <name evidence="5" type="ORF">V3330_18245</name>
</gene>
<feature type="transmembrane region" description="Helical" evidence="4">
    <location>
        <begin position="42"/>
        <end position="65"/>
    </location>
</feature>
<keyword evidence="4" id="KW-0472">Membrane</keyword>
<evidence type="ECO:0000313" key="6">
    <source>
        <dbReference type="Proteomes" id="UP001359886"/>
    </source>
</evidence>
<dbReference type="Proteomes" id="UP001359886">
    <property type="component" value="Unassembled WGS sequence"/>
</dbReference>
<dbReference type="GO" id="GO:0046813">
    <property type="term" value="P:receptor-mediated virion attachment to host cell"/>
    <property type="evidence" value="ECO:0007669"/>
    <property type="project" value="TreeGrafter"/>
</dbReference>
<keyword evidence="4" id="KW-1133">Transmembrane helix</keyword>
<keyword evidence="1" id="KW-0677">Repeat</keyword>
<dbReference type="InterPro" id="IPR050498">
    <property type="entry name" value="Ycf3"/>
</dbReference>
<evidence type="ECO:0008006" key="7">
    <source>
        <dbReference type="Google" id="ProtNLM"/>
    </source>
</evidence>
<accession>A0AAW9RJH8</accession>
<keyword evidence="4" id="KW-0812">Transmembrane</keyword>